<name>A0ABU5E181_9PROT</name>
<evidence type="ECO:0000313" key="2">
    <source>
        <dbReference type="Proteomes" id="UP001271769"/>
    </source>
</evidence>
<proteinExistence type="predicted"/>
<reference evidence="1 2" key="1">
    <citation type="journal article" date="2013" name="Antonie Van Leeuwenhoek">
        <title>Dongia rigui sp. nov., isolated from freshwater of a large wetland in Korea.</title>
        <authorList>
            <person name="Baik K.S."/>
            <person name="Hwang Y.M."/>
            <person name="Choi J.S."/>
            <person name="Kwon J."/>
            <person name="Seong C.N."/>
        </authorList>
    </citation>
    <scope>NUCLEOTIDE SEQUENCE [LARGE SCALE GENOMIC DNA]</scope>
    <source>
        <strain evidence="1 2">04SU4-P</strain>
    </source>
</reference>
<evidence type="ECO:0000313" key="1">
    <source>
        <dbReference type="EMBL" id="MDY0873102.1"/>
    </source>
</evidence>
<dbReference type="Proteomes" id="UP001271769">
    <property type="component" value="Unassembled WGS sequence"/>
</dbReference>
<accession>A0ABU5E181</accession>
<gene>
    <name evidence="1" type="ORF">SMD31_14265</name>
</gene>
<comment type="caution">
    <text evidence="1">The sequence shown here is derived from an EMBL/GenBank/DDBJ whole genome shotgun (WGS) entry which is preliminary data.</text>
</comment>
<organism evidence="1 2">
    <name type="scientific">Dongia rigui</name>
    <dbReference type="NCBI Taxonomy" id="940149"/>
    <lineage>
        <taxon>Bacteria</taxon>
        <taxon>Pseudomonadati</taxon>
        <taxon>Pseudomonadota</taxon>
        <taxon>Alphaproteobacteria</taxon>
        <taxon>Rhodospirillales</taxon>
        <taxon>Dongiaceae</taxon>
        <taxon>Dongia</taxon>
    </lineage>
</organism>
<sequence>MTSPIDIMRCAKLLCDQYGAEADLIAAVRADRLLEQGELDGYATWKAILRAIVDIRSQTPRDGQSVH</sequence>
<dbReference type="RefSeq" id="WP_320501567.1">
    <property type="nucleotide sequence ID" value="NZ_JAXCLX010000002.1"/>
</dbReference>
<dbReference type="EMBL" id="JAXCLX010000002">
    <property type="protein sequence ID" value="MDY0873102.1"/>
    <property type="molecule type" value="Genomic_DNA"/>
</dbReference>
<protein>
    <submittedName>
        <fullName evidence="1">Uncharacterized protein</fullName>
    </submittedName>
</protein>
<keyword evidence="2" id="KW-1185">Reference proteome</keyword>